<evidence type="ECO:0000256" key="5">
    <source>
        <dbReference type="ARBA" id="ARBA00038359"/>
    </source>
</evidence>
<keyword evidence="3 7" id="KW-1133">Transmembrane helix</keyword>
<dbReference type="PANTHER" id="PTHR33048">
    <property type="entry name" value="PTH11-LIKE INTEGRAL MEMBRANE PROTEIN (AFU_ORTHOLOGUE AFUA_5G11245)"/>
    <property type="match status" value="1"/>
</dbReference>
<reference evidence="9" key="2">
    <citation type="submission" date="2023-06" db="EMBL/GenBank/DDBJ databases">
        <authorList>
            <consortium name="Lawrence Berkeley National Laboratory"/>
            <person name="Haridas S."/>
            <person name="Hensen N."/>
            <person name="Bonometti L."/>
            <person name="Westerberg I."/>
            <person name="Brannstrom I.O."/>
            <person name="Guillou S."/>
            <person name="Cros-Aarteil S."/>
            <person name="Calhoun S."/>
            <person name="Kuo A."/>
            <person name="Mondo S."/>
            <person name="Pangilinan J."/>
            <person name="Riley R."/>
            <person name="Labutti K."/>
            <person name="Andreopoulos B."/>
            <person name="Lipzen A."/>
            <person name="Chen C."/>
            <person name="Yanf M."/>
            <person name="Daum C."/>
            <person name="Ng V."/>
            <person name="Clum A."/>
            <person name="Steindorff A."/>
            <person name="Ohm R."/>
            <person name="Martin F."/>
            <person name="Silar P."/>
            <person name="Natvig D."/>
            <person name="Lalanne C."/>
            <person name="Gautier V."/>
            <person name="Ament-Velasquez S.L."/>
            <person name="Kruys A."/>
            <person name="Hutchinson M.I."/>
            <person name="Powell A.J."/>
            <person name="Barry K."/>
            <person name="Miller A.N."/>
            <person name="Grigoriev I.V."/>
            <person name="Debuchy R."/>
            <person name="Gladieux P."/>
            <person name="Thoren M.H."/>
            <person name="Johannesson H."/>
        </authorList>
    </citation>
    <scope>NUCLEOTIDE SEQUENCE</scope>
    <source>
        <strain evidence="9">CBS 168.71</strain>
    </source>
</reference>
<keyword evidence="4 7" id="KW-0472">Membrane</keyword>
<reference evidence="9" key="1">
    <citation type="journal article" date="2023" name="Mol. Phylogenet. Evol.">
        <title>Genome-scale phylogeny and comparative genomics of the fungal order Sordariales.</title>
        <authorList>
            <person name="Hensen N."/>
            <person name="Bonometti L."/>
            <person name="Westerberg I."/>
            <person name="Brannstrom I.O."/>
            <person name="Guillou S."/>
            <person name="Cros-Aarteil S."/>
            <person name="Calhoun S."/>
            <person name="Haridas S."/>
            <person name="Kuo A."/>
            <person name="Mondo S."/>
            <person name="Pangilinan J."/>
            <person name="Riley R."/>
            <person name="LaButti K."/>
            <person name="Andreopoulos B."/>
            <person name="Lipzen A."/>
            <person name="Chen C."/>
            <person name="Yan M."/>
            <person name="Daum C."/>
            <person name="Ng V."/>
            <person name="Clum A."/>
            <person name="Steindorff A."/>
            <person name="Ohm R.A."/>
            <person name="Martin F."/>
            <person name="Silar P."/>
            <person name="Natvig D.O."/>
            <person name="Lalanne C."/>
            <person name="Gautier V."/>
            <person name="Ament-Velasquez S.L."/>
            <person name="Kruys A."/>
            <person name="Hutchinson M.I."/>
            <person name="Powell A.J."/>
            <person name="Barry K."/>
            <person name="Miller A.N."/>
            <person name="Grigoriev I.V."/>
            <person name="Debuchy R."/>
            <person name="Gladieux P."/>
            <person name="Hiltunen Thoren M."/>
            <person name="Johannesson H."/>
        </authorList>
    </citation>
    <scope>NUCLEOTIDE SEQUENCE</scope>
    <source>
        <strain evidence="9">CBS 168.71</strain>
    </source>
</reference>
<evidence type="ECO:0000256" key="7">
    <source>
        <dbReference type="SAM" id="Phobius"/>
    </source>
</evidence>
<evidence type="ECO:0000256" key="4">
    <source>
        <dbReference type="ARBA" id="ARBA00023136"/>
    </source>
</evidence>
<dbReference type="Proteomes" id="UP001278766">
    <property type="component" value="Unassembled WGS sequence"/>
</dbReference>
<evidence type="ECO:0000256" key="1">
    <source>
        <dbReference type="ARBA" id="ARBA00004141"/>
    </source>
</evidence>
<sequence>MESSPGPPPGPPPMFPISERIALLSRVHIGTTIPLLVLCLVPFIYRMYIRIWPVWRFGVDDGFIVAGLLCAITDWALLVEELYFETQLISFEETLFAVKLAYFAIPVWAIAMTLIKTSIILTLLRLPLKQSYKVMLYILLAVQLGFGIANTIYNFVKCQPYHAAWDMSVIDRRCPSGETDIAVSNFTSALNIATDLVLSVTPMFMFWNLHRPLRERILICSLTSIGLFATFASVMKVVVIAEWNTAGDSWSTAIAIATWTITEQFVSILAACSPSLKKPIETLLNKFGIPLVEHDPNISFMHVPPDMRGSEAARRRARGFLGDEEAQPSPVLSHTATEASRNRDSENWGKKSLCSSATASTSRTALRGT</sequence>
<evidence type="ECO:0000256" key="3">
    <source>
        <dbReference type="ARBA" id="ARBA00022989"/>
    </source>
</evidence>
<feature type="transmembrane region" description="Helical" evidence="7">
    <location>
        <begin position="57"/>
        <end position="78"/>
    </location>
</feature>
<dbReference type="GO" id="GO:0016020">
    <property type="term" value="C:membrane"/>
    <property type="evidence" value="ECO:0007669"/>
    <property type="project" value="UniProtKB-SubCell"/>
</dbReference>
<evidence type="ECO:0000313" key="9">
    <source>
        <dbReference type="EMBL" id="KAK3297259.1"/>
    </source>
</evidence>
<feature type="transmembrane region" description="Helical" evidence="7">
    <location>
        <begin position="189"/>
        <end position="210"/>
    </location>
</feature>
<dbReference type="PANTHER" id="PTHR33048:SF47">
    <property type="entry name" value="INTEGRAL MEMBRANE PROTEIN-RELATED"/>
    <property type="match status" value="1"/>
</dbReference>
<gene>
    <name evidence="9" type="ORF">B0H64DRAFT_121625</name>
</gene>
<feature type="compositionally biased region" description="Polar residues" evidence="6">
    <location>
        <begin position="330"/>
        <end position="339"/>
    </location>
</feature>
<evidence type="ECO:0000313" key="10">
    <source>
        <dbReference type="Proteomes" id="UP001278766"/>
    </source>
</evidence>
<feature type="compositionally biased region" description="Basic and acidic residues" evidence="6">
    <location>
        <begin position="340"/>
        <end position="349"/>
    </location>
</feature>
<protein>
    <recommendedName>
        <fullName evidence="8">Rhodopsin domain-containing protein</fullName>
    </recommendedName>
</protein>
<feature type="transmembrane region" description="Helical" evidence="7">
    <location>
        <begin position="100"/>
        <end position="124"/>
    </location>
</feature>
<evidence type="ECO:0000256" key="2">
    <source>
        <dbReference type="ARBA" id="ARBA00022692"/>
    </source>
</evidence>
<dbReference type="AlphaFoldDB" id="A0AAE0LUG0"/>
<dbReference type="GeneID" id="87834910"/>
<feature type="transmembrane region" description="Helical" evidence="7">
    <location>
        <begin position="20"/>
        <end position="45"/>
    </location>
</feature>
<dbReference type="EMBL" id="JAUEPN010000003">
    <property type="protein sequence ID" value="KAK3297259.1"/>
    <property type="molecule type" value="Genomic_DNA"/>
</dbReference>
<proteinExistence type="inferred from homology"/>
<feature type="domain" description="Rhodopsin" evidence="8">
    <location>
        <begin position="46"/>
        <end position="281"/>
    </location>
</feature>
<evidence type="ECO:0000256" key="6">
    <source>
        <dbReference type="SAM" id="MobiDB-lite"/>
    </source>
</evidence>
<accession>A0AAE0LUG0</accession>
<comment type="subcellular location">
    <subcellularLocation>
        <location evidence="1">Membrane</location>
        <topology evidence="1">Multi-pass membrane protein</topology>
    </subcellularLocation>
</comment>
<dbReference type="InterPro" id="IPR049326">
    <property type="entry name" value="Rhodopsin_dom_fungi"/>
</dbReference>
<keyword evidence="10" id="KW-1185">Reference proteome</keyword>
<dbReference type="RefSeq" id="XP_062660773.1">
    <property type="nucleotide sequence ID" value="XM_062797962.1"/>
</dbReference>
<feature type="region of interest" description="Disordered" evidence="6">
    <location>
        <begin position="321"/>
        <end position="369"/>
    </location>
</feature>
<feature type="transmembrane region" description="Helical" evidence="7">
    <location>
        <begin position="136"/>
        <end position="156"/>
    </location>
</feature>
<feature type="transmembrane region" description="Helical" evidence="7">
    <location>
        <begin position="217"/>
        <end position="241"/>
    </location>
</feature>
<comment type="caution">
    <text evidence="9">The sequence shown here is derived from an EMBL/GenBank/DDBJ whole genome shotgun (WGS) entry which is preliminary data.</text>
</comment>
<organism evidence="9 10">
    <name type="scientific">Chaetomium fimeti</name>
    <dbReference type="NCBI Taxonomy" id="1854472"/>
    <lineage>
        <taxon>Eukaryota</taxon>
        <taxon>Fungi</taxon>
        <taxon>Dikarya</taxon>
        <taxon>Ascomycota</taxon>
        <taxon>Pezizomycotina</taxon>
        <taxon>Sordariomycetes</taxon>
        <taxon>Sordariomycetidae</taxon>
        <taxon>Sordariales</taxon>
        <taxon>Chaetomiaceae</taxon>
        <taxon>Chaetomium</taxon>
    </lineage>
</organism>
<dbReference type="Pfam" id="PF20684">
    <property type="entry name" value="Fung_rhodopsin"/>
    <property type="match status" value="1"/>
</dbReference>
<feature type="compositionally biased region" description="Low complexity" evidence="6">
    <location>
        <begin position="352"/>
        <end position="369"/>
    </location>
</feature>
<name>A0AAE0LUG0_9PEZI</name>
<keyword evidence="2 7" id="KW-0812">Transmembrane</keyword>
<evidence type="ECO:0000259" key="8">
    <source>
        <dbReference type="Pfam" id="PF20684"/>
    </source>
</evidence>
<dbReference type="InterPro" id="IPR052337">
    <property type="entry name" value="SAT4-like"/>
</dbReference>
<feature type="transmembrane region" description="Helical" evidence="7">
    <location>
        <begin position="253"/>
        <end position="272"/>
    </location>
</feature>
<comment type="similarity">
    <text evidence="5">Belongs to the SAT4 family.</text>
</comment>